<name>L0D887_SINAD</name>
<dbReference type="KEGG" id="saci:Sinac_1038"/>
<feature type="signal peptide" evidence="2">
    <location>
        <begin position="1"/>
        <end position="21"/>
    </location>
</feature>
<reference evidence="3 4" key="1">
    <citation type="submission" date="2012-02" db="EMBL/GenBank/DDBJ databases">
        <title>Complete sequence of chromosome of Singulisphaera acidiphila DSM 18658.</title>
        <authorList>
            <consortium name="US DOE Joint Genome Institute (JGI-PGF)"/>
            <person name="Lucas S."/>
            <person name="Copeland A."/>
            <person name="Lapidus A."/>
            <person name="Glavina del Rio T."/>
            <person name="Dalin E."/>
            <person name="Tice H."/>
            <person name="Bruce D."/>
            <person name="Goodwin L."/>
            <person name="Pitluck S."/>
            <person name="Peters L."/>
            <person name="Ovchinnikova G."/>
            <person name="Chertkov O."/>
            <person name="Kyrpides N."/>
            <person name="Mavromatis K."/>
            <person name="Ivanova N."/>
            <person name="Brettin T."/>
            <person name="Detter J.C."/>
            <person name="Han C."/>
            <person name="Larimer F."/>
            <person name="Land M."/>
            <person name="Hauser L."/>
            <person name="Markowitz V."/>
            <person name="Cheng J.-F."/>
            <person name="Hugenholtz P."/>
            <person name="Woyke T."/>
            <person name="Wu D."/>
            <person name="Tindall B."/>
            <person name="Pomrenke H."/>
            <person name="Brambilla E."/>
            <person name="Klenk H.-P."/>
            <person name="Eisen J.A."/>
        </authorList>
    </citation>
    <scope>NUCLEOTIDE SEQUENCE [LARGE SCALE GENOMIC DNA]</scope>
    <source>
        <strain evidence="4">ATCC BAA-1392 / DSM 18658 / VKM B-2454 / MOB10</strain>
    </source>
</reference>
<organism evidence="3 4">
    <name type="scientific">Singulisphaera acidiphila (strain ATCC BAA-1392 / DSM 18658 / VKM B-2454 / MOB10)</name>
    <dbReference type="NCBI Taxonomy" id="886293"/>
    <lineage>
        <taxon>Bacteria</taxon>
        <taxon>Pseudomonadati</taxon>
        <taxon>Planctomycetota</taxon>
        <taxon>Planctomycetia</taxon>
        <taxon>Isosphaerales</taxon>
        <taxon>Isosphaeraceae</taxon>
        <taxon>Singulisphaera</taxon>
    </lineage>
</organism>
<dbReference type="eggNOG" id="COG2834">
    <property type="taxonomic scope" value="Bacteria"/>
</dbReference>
<dbReference type="Proteomes" id="UP000010798">
    <property type="component" value="Chromosome"/>
</dbReference>
<dbReference type="AlphaFoldDB" id="L0D887"/>
<dbReference type="STRING" id="886293.Sinac_1038"/>
<keyword evidence="4" id="KW-1185">Reference proteome</keyword>
<dbReference type="SUPFAM" id="SSF89392">
    <property type="entry name" value="Prokaryotic lipoproteins and lipoprotein localization factors"/>
    <property type="match status" value="1"/>
</dbReference>
<dbReference type="OrthoDB" id="243478at2"/>
<evidence type="ECO:0000256" key="2">
    <source>
        <dbReference type="SAM" id="SignalP"/>
    </source>
</evidence>
<dbReference type="Gene3D" id="2.50.20.10">
    <property type="entry name" value="Lipoprotein localisation LolA/LolB/LppX"/>
    <property type="match status" value="1"/>
</dbReference>
<keyword evidence="1 2" id="KW-0732">Signal</keyword>
<protein>
    <recommendedName>
        <fullName evidence="5">Outer membrane lipoprotein-sorting protein</fullName>
    </recommendedName>
</protein>
<accession>L0D887</accession>
<dbReference type="RefSeq" id="WP_015244614.1">
    <property type="nucleotide sequence ID" value="NC_019892.1"/>
</dbReference>
<dbReference type="EMBL" id="CP003364">
    <property type="protein sequence ID" value="AGA25437.1"/>
    <property type="molecule type" value="Genomic_DNA"/>
</dbReference>
<gene>
    <name evidence="3" type="ordered locus">Sinac_1038</name>
</gene>
<evidence type="ECO:0000313" key="4">
    <source>
        <dbReference type="Proteomes" id="UP000010798"/>
    </source>
</evidence>
<sequence>MRRFLICGVLWWVASGLIATAQDPSAPLSSRQEMPSNLGLDELLARWEKRGVSDNLDVKFSWIDRSSGWDDKTYEGRFLRKSPDCWSLELEKVTGQTKVPFVRMVRNGERAYQYRFEAKQVYVLPLGNWRDVKDLGSAFRSLLLAPALNPLSNLGEESRLPFLFDMHVAEAKAAFTIELVKETAAEAIIRFTPLTPIGKTVFAHAFMQLDKSQYLPRSVVLIVPGGKESKHYRFTAFTRDVHLEDETFEFKSLPGWTTIGTDEPNGS</sequence>
<evidence type="ECO:0000256" key="1">
    <source>
        <dbReference type="ARBA" id="ARBA00022729"/>
    </source>
</evidence>
<dbReference type="HOGENOM" id="CLU_1041692_0_0_0"/>
<proteinExistence type="predicted"/>
<evidence type="ECO:0000313" key="3">
    <source>
        <dbReference type="EMBL" id="AGA25437.1"/>
    </source>
</evidence>
<evidence type="ECO:0008006" key="5">
    <source>
        <dbReference type="Google" id="ProtNLM"/>
    </source>
</evidence>
<dbReference type="InterPro" id="IPR029046">
    <property type="entry name" value="LolA/LolB/LppX"/>
</dbReference>
<feature type="chain" id="PRO_5003939905" description="Outer membrane lipoprotein-sorting protein" evidence="2">
    <location>
        <begin position="22"/>
        <end position="267"/>
    </location>
</feature>